<accession>A0A0A8Y304</accession>
<sequence>MSIADAIVYKHLLRDGCKSFSWLRDFLLRENANWKQRTSAT</sequence>
<dbReference type="EMBL" id="GBRH01277746">
    <property type="protein sequence ID" value="JAD20149.1"/>
    <property type="molecule type" value="Transcribed_RNA"/>
</dbReference>
<proteinExistence type="predicted"/>
<organism evidence="1">
    <name type="scientific">Arundo donax</name>
    <name type="common">Giant reed</name>
    <name type="synonym">Donax arundinaceus</name>
    <dbReference type="NCBI Taxonomy" id="35708"/>
    <lineage>
        <taxon>Eukaryota</taxon>
        <taxon>Viridiplantae</taxon>
        <taxon>Streptophyta</taxon>
        <taxon>Embryophyta</taxon>
        <taxon>Tracheophyta</taxon>
        <taxon>Spermatophyta</taxon>
        <taxon>Magnoliopsida</taxon>
        <taxon>Liliopsida</taxon>
        <taxon>Poales</taxon>
        <taxon>Poaceae</taxon>
        <taxon>PACMAD clade</taxon>
        <taxon>Arundinoideae</taxon>
        <taxon>Arundineae</taxon>
        <taxon>Arundo</taxon>
    </lineage>
</organism>
<reference evidence="1" key="1">
    <citation type="submission" date="2014-09" db="EMBL/GenBank/DDBJ databases">
        <authorList>
            <person name="Magalhaes I.L.F."/>
            <person name="Oliveira U."/>
            <person name="Santos F.R."/>
            <person name="Vidigal T.H.D.A."/>
            <person name="Brescovit A.D."/>
            <person name="Santos A.J."/>
        </authorList>
    </citation>
    <scope>NUCLEOTIDE SEQUENCE</scope>
    <source>
        <tissue evidence="1">Shoot tissue taken approximately 20 cm above the soil surface</tissue>
    </source>
</reference>
<protein>
    <submittedName>
        <fullName evidence="1">Uncharacterized protein</fullName>
    </submittedName>
</protein>
<name>A0A0A8Y304_ARUDO</name>
<evidence type="ECO:0000313" key="1">
    <source>
        <dbReference type="EMBL" id="JAD20149.1"/>
    </source>
</evidence>
<reference evidence="1" key="2">
    <citation type="journal article" date="2015" name="Data Brief">
        <title>Shoot transcriptome of the giant reed, Arundo donax.</title>
        <authorList>
            <person name="Barrero R.A."/>
            <person name="Guerrero F.D."/>
            <person name="Moolhuijzen P."/>
            <person name="Goolsby J.A."/>
            <person name="Tidwell J."/>
            <person name="Bellgard S.E."/>
            <person name="Bellgard M.I."/>
        </authorList>
    </citation>
    <scope>NUCLEOTIDE SEQUENCE</scope>
    <source>
        <tissue evidence="1">Shoot tissue taken approximately 20 cm above the soil surface</tissue>
    </source>
</reference>
<dbReference type="AlphaFoldDB" id="A0A0A8Y304"/>